<keyword evidence="10" id="KW-0547">Nucleotide-binding</keyword>
<evidence type="ECO:0000256" key="3">
    <source>
        <dbReference type="ARBA" id="ARBA00022553"/>
    </source>
</evidence>
<evidence type="ECO:0000256" key="2">
    <source>
        <dbReference type="ARBA" id="ARBA00012438"/>
    </source>
</evidence>
<organism evidence="10 11">
    <name type="scientific">Streptomyces coffeae</name>
    <dbReference type="NCBI Taxonomy" id="621382"/>
    <lineage>
        <taxon>Bacteria</taxon>
        <taxon>Bacillati</taxon>
        <taxon>Actinomycetota</taxon>
        <taxon>Actinomycetes</taxon>
        <taxon>Kitasatosporales</taxon>
        <taxon>Streptomycetaceae</taxon>
        <taxon>Streptomyces</taxon>
    </lineage>
</organism>
<feature type="compositionally biased region" description="Low complexity" evidence="7">
    <location>
        <begin position="493"/>
        <end position="507"/>
    </location>
</feature>
<keyword evidence="6" id="KW-0175">Coiled coil</keyword>
<dbReference type="Gene3D" id="3.30.565.10">
    <property type="entry name" value="Histidine kinase-like ATPase, C-terminal domain"/>
    <property type="match status" value="1"/>
</dbReference>
<feature type="coiled-coil region" evidence="6">
    <location>
        <begin position="74"/>
        <end position="101"/>
    </location>
</feature>
<keyword evidence="3" id="KW-0597">Phosphoprotein</keyword>
<proteinExistence type="predicted"/>
<evidence type="ECO:0000256" key="4">
    <source>
        <dbReference type="ARBA" id="ARBA00022679"/>
    </source>
</evidence>
<feature type="transmembrane region" description="Helical" evidence="8">
    <location>
        <begin position="49"/>
        <end position="69"/>
    </location>
</feature>
<keyword evidence="8" id="KW-0812">Transmembrane</keyword>
<reference evidence="10 11" key="1">
    <citation type="submission" date="2021-01" db="EMBL/GenBank/DDBJ databases">
        <title>WGS of actinomycetes isolated from Thailand.</title>
        <authorList>
            <person name="Thawai C."/>
        </authorList>
    </citation>
    <scope>NUCLEOTIDE SEQUENCE [LARGE SCALE GENOMIC DNA]</scope>
    <source>
        <strain evidence="10 11">CA1R205</strain>
    </source>
</reference>
<keyword evidence="8" id="KW-1133">Transmembrane helix</keyword>
<evidence type="ECO:0000256" key="6">
    <source>
        <dbReference type="SAM" id="Coils"/>
    </source>
</evidence>
<feature type="domain" description="Histidine kinase/HSP90-like ATPase" evidence="9">
    <location>
        <begin position="254"/>
        <end position="365"/>
    </location>
</feature>
<dbReference type="EMBL" id="JAERRF010000003">
    <property type="protein sequence ID" value="MBL1096131.1"/>
    <property type="molecule type" value="Genomic_DNA"/>
</dbReference>
<dbReference type="Proteomes" id="UP000634229">
    <property type="component" value="Unassembled WGS sequence"/>
</dbReference>
<evidence type="ECO:0000256" key="1">
    <source>
        <dbReference type="ARBA" id="ARBA00000085"/>
    </source>
</evidence>
<keyword evidence="11" id="KW-1185">Reference proteome</keyword>
<dbReference type="InterPro" id="IPR036890">
    <property type="entry name" value="HATPase_C_sf"/>
</dbReference>
<evidence type="ECO:0000256" key="7">
    <source>
        <dbReference type="SAM" id="MobiDB-lite"/>
    </source>
</evidence>
<sequence>MSAHISSHPYKGPSLTRQALIVPLLAAVVAGGAGLWVTAEVPPADRTAVAVFSGAAAVLLAATLVVAAFRSRSISRLQDRITTLEREAAAKELEASRLADETIPAAVKRLRDGGSADTVLTQVTRPVSAAHQRLLRVLVQEIGTGERMRASAMAACANAAGRVQALATTMLADLREMENRYDENVLGDLLKLDHTTAQAGRIADSIAVLTGARSGRRWTKPIVMESVLRGAIGRISAFQRVRVHSASNAAVAGYAAEGVMHALAELMDNAASFSPPTEEVHVYVEETHTGVVVTVEDGGLVMGQAALARAQKAVSSEALDLTTLSGTRLGLAVVGCLARKHDLTVSFRPSARGGTGVVVLIPQQLITHINQDAVLEPPARARAVEASRQASATPSARVAERADSAPAKAPAPAESPDPAVSPVPGPGAPSSAAQPSRSVNGLPKRRRGETLAAATRSAPAVPPEERKAKTSRPRPEEAGARFGAFREATRKGSATGAARNAESAASAEHTESAEPAENDQP</sequence>
<keyword evidence="4" id="KW-0808">Transferase</keyword>
<name>A0ABS1N8D7_9ACTN</name>
<keyword evidence="5" id="KW-0418">Kinase</keyword>
<dbReference type="GO" id="GO:0005524">
    <property type="term" value="F:ATP binding"/>
    <property type="evidence" value="ECO:0007669"/>
    <property type="project" value="UniProtKB-KW"/>
</dbReference>
<dbReference type="PANTHER" id="PTHR45436">
    <property type="entry name" value="SENSOR HISTIDINE KINASE YKOH"/>
    <property type="match status" value="1"/>
</dbReference>
<feature type="transmembrane region" description="Helical" evidence="8">
    <location>
        <begin position="20"/>
        <end position="37"/>
    </location>
</feature>
<feature type="compositionally biased region" description="Basic and acidic residues" evidence="7">
    <location>
        <begin position="463"/>
        <end position="479"/>
    </location>
</feature>
<feature type="compositionally biased region" description="Low complexity" evidence="7">
    <location>
        <begin position="428"/>
        <end position="439"/>
    </location>
</feature>
<comment type="catalytic activity">
    <reaction evidence="1">
        <text>ATP + protein L-histidine = ADP + protein N-phospho-L-histidine.</text>
        <dbReference type="EC" id="2.7.13.3"/>
    </reaction>
</comment>
<evidence type="ECO:0000313" key="10">
    <source>
        <dbReference type="EMBL" id="MBL1096131.1"/>
    </source>
</evidence>
<keyword evidence="10" id="KW-0067">ATP-binding</keyword>
<comment type="caution">
    <text evidence="10">The sequence shown here is derived from an EMBL/GenBank/DDBJ whole genome shotgun (WGS) entry which is preliminary data.</text>
</comment>
<dbReference type="InterPro" id="IPR003594">
    <property type="entry name" value="HATPase_dom"/>
</dbReference>
<evidence type="ECO:0000256" key="8">
    <source>
        <dbReference type="SAM" id="Phobius"/>
    </source>
</evidence>
<gene>
    <name evidence="10" type="ORF">JK363_05520</name>
</gene>
<protein>
    <recommendedName>
        <fullName evidence="2">histidine kinase</fullName>
        <ecNumber evidence="2">2.7.13.3</ecNumber>
    </recommendedName>
</protein>
<dbReference type="SMART" id="SM00387">
    <property type="entry name" value="HATPase_c"/>
    <property type="match status" value="1"/>
</dbReference>
<feature type="region of interest" description="Disordered" evidence="7">
    <location>
        <begin position="385"/>
        <end position="521"/>
    </location>
</feature>
<dbReference type="RefSeq" id="WP_201872004.1">
    <property type="nucleotide sequence ID" value="NZ_JAERRF010000003.1"/>
</dbReference>
<dbReference type="SUPFAM" id="SSF55874">
    <property type="entry name" value="ATPase domain of HSP90 chaperone/DNA topoisomerase II/histidine kinase"/>
    <property type="match status" value="1"/>
</dbReference>
<dbReference type="EC" id="2.7.13.3" evidence="2"/>
<accession>A0ABS1N8D7</accession>
<evidence type="ECO:0000313" key="11">
    <source>
        <dbReference type="Proteomes" id="UP000634229"/>
    </source>
</evidence>
<evidence type="ECO:0000259" key="9">
    <source>
        <dbReference type="SMART" id="SM00387"/>
    </source>
</evidence>
<dbReference type="InterPro" id="IPR050428">
    <property type="entry name" value="TCS_sensor_his_kinase"/>
</dbReference>
<evidence type="ECO:0000256" key="5">
    <source>
        <dbReference type="ARBA" id="ARBA00022777"/>
    </source>
</evidence>
<dbReference type="Pfam" id="PF02518">
    <property type="entry name" value="HATPase_c"/>
    <property type="match status" value="1"/>
</dbReference>
<dbReference type="PANTHER" id="PTHR45436:SF5">
    <property type="entry name" value="SENSOR HISTIDINE KINASE TRCS"/>
    <property type="match status" value="1"/>
</dbReference>
<feature type="compositionally biased region" description="Pro residues" evidence="7">
    <location>
        <begin position="413"/>
        <end position="427"/>
    </location>
</feature>
<keyword evidence="8" id="KW-0472">Membrane</keyword>